<protein>
    <submittedName>
        <fullName evidence="2">Uncharacterized protein</fullName>
    </submittedName>
</protein>
<evidence type="ECO:0000256" key="1">
    <source>
        <dbReference type="SAM" id="MobiDB-lite"/>
    </source>
</evidence>
<sequence length="76" mass="8216">MSVHDTSLIHTHLHSGPNTAPRVTPTRSSFGEWANCTSFAASGALDSTTSRQCKDITMRMCTKDKNDIGHTPVTKA</sequence>
<dbReference type="EMBL" id="AK442115">
    <property type="protein sequence ID" value="BAN65909.1"/>
    <property type="molecule type" value="mRNA"/>
</dbReference>
<dbReference type="AlphaFoldDB" id="S6BI44"/>
<evidence type="ECO:0000313" key="2">
    <source>
        <dbReference type="EMBL" id="BAN65909.1"/>
    </source>
</evidence>
<accession>S6BI44</accession>
<name>S6BI44_BABBO</name>
<reference evidence="2" key="1">
    <citation type="journal article" date="2014" name="BMC Genomics">
        <title>The Babesia bovis gene and promoter model: an update from full-length EST analysis.</title>
        <authorList>
            <person name="Yamagishi J."/>
            <person name="Wakaguri H."/>
            <person name="Yokoyama N."/>
            <person name="Yamashita R."/>
            <person name="Suzuki Y."/>
            <person name="Xuan X."/>
            <person name="Igarashi I."/>
        </authorList>
    </citation>
    <scope>NUCLEOTIDE SEQUENCE</scope>
    <source>
        <strain evidence="2">Texas</strain>
    </source>
</reference>
<organism evidence="2">
    <name type="scientific">Babesia bovis</name>
    <dbReference type="NCBI Taxonomy" id="5865"/>
    <lineage>
        <taxon>Eukaryota</taxon>
        <taxon>Sar</taxon>
        <taxon>Alveolata</taxon>
        <taxon>Apicomplexa</taxon>
        <taxon>Aconoidasida</taxon>
        <taxon>Piroplasmida</taxon>
        <taxon>Babesiidae</taxon>
        <taxon>Babesia</taxon>
    </lineage>
</organism>
<feature type="region of interest" description="Disordered" evidence="1">
    <location>
        <begin position="1"/>
        <end position="26"/>
    </location>
</feature>
<proteinExistence type="evidence at transcript level"/>